<protein>
    <submittedName>
        <fullName evidence="2">Uncharacterized protein</fullName>
    </submittedName>
</protein>
<feature type="transmembrane region" description="Helical" evidence="1">
    <location>
        <begin position="23"/>
        <end position="41"/>
    </location>
</feature>
<comment type="caution">
    <text evidence="2">The sequence shown here is derived from an EMBL/GenBank/DDBJ whole genome shotgun (WGS) entry which is preliminary data.</text>
</comment>
<keyword evidence="1" id="KW-1133">Transmembrane helix</keyword>
<dbReference type="PATRIC" id="fig|1544413.3.peg.989"/>
<organism evidence="2 3">
    <name type="scientific">Corynebacterium lowii</name>
    <dbReference type="NCBI Taxonomy" id="1544413"/>
    <lineage>
        <taxon>Bacteria</taxon>
        <taxon>Bacillati</taxon>
        <taxon>Actinomycetota</taxon>
        <taxon>Actinomycetes</taxon>
        <taxon>Mycobacteriales</taxon>
        <taxon>Corynebacteriaceae</taxon>
        <taxon>Corynebacterium</taxon>
    </lineage>
</organism>
<dbReference type="Proteomes" id="UP000050488">
    <property type="component" value="Unassembled WGS sequence"/>
</dbReference>
<evidence type="ECO:0000313" key="2">
    <source>
        <dbReference type="EMBL" id="KQB86777.1"/>
    </source>
</evidence>
<dbReference type="STRING" id="1544413.Clow_00985"/>
<reference evidence="2 3" key="1">
    <citation type="submission" date="2015-10" db="EMBL/GenBank/DDBJ databases">
        <title>Corynebacteirum lowii and Corynebacterium oculi species nova, derived from human clinical disease and and emended description of Corynebacterium mastiditis.</title>
        <authorList>
            <person name="Bernard K."/>
            <person name="Pacheco A.L."/>
            <person name="Mcdougall C."/>
            <person name="Burtx T."/>
            <person name="Weibe D."/>
            <person name="Tyler S."/>
            <person name="Olson A.B."/>
            <person name="Cnockaert M."/>
            <person name="Eguchi H."/>
            <person name="Kuwahara T."/>
            <person name="Nakayama-Imaohji H."/>
            <person name="Boudewijins M."/>
            <person name="Van Hoecke F."/>
            <person name="Bernier A.-M."/>
            <person name="Vandamme P."/>
        </authorList>
    </citation>
    <scope>NUCLEOTIDE SEQUENCE [LARGE SCALE GENOMIC DNA]</scope>
    <source>
        <strain evidence="2 3">NML 130206</strain>
    </source>
</reference>
<accession>A0A0Q0U461</accession>
<keyword evidence="1" id="KW-0472">Membrane</keyword>
<gene>
    <name evidence="2" type="ORF">Clow_00985</name>
</gene>
<feature type="transmembrane region" description="Helical" evidence="1">
    <location>
        <begin position="47"/>
        <end position="67"/>
    </location>
</feature>
<keyword evidence="1" id="KW-0812">Transmembrane</keyword>
<dbReference type="AlphaFoldDB" id="A0A0Q0U461"/>
<sequence>MIGFERDNGETRRGEYVEKTKKILVGRMIVAVVLIVAYLVMALSDFYYLEAGPVFFVLIAAVMFVPLPGSRRAKEESEYSSAKV</sequence>
<dbReference type="EMBL" id="LKEV01000002">
    <property type="protein sequence ID" value="KQB86777.1"/>
    <property type="molecule type" value="Genomic_DNA"/>
</dbReference>
<proteinExistence type="predicted"/>
<evidence type="ECO:0000313" key="3">
    <source>
        <dbReference type="Proteomes" id="UP000050488"/>
    </source>
</evidence>
<evidence type="ECO:0000256" key="1">
    <source>
        <dbReference type="SAM" id="Phobius"/>
    </source>
</evidence>
<name>A0A0Q0U461_9CORY</name>
<keyword evidence="3" id="KW-1185">Reference proteome</keyword>